<dbReference type="PANTHER" id="PTHR34239:SF2">
    <property type="entry name" value="TRANSPOSABLE ELEMENT P TRANSPOSASE_THAP9 CONSERVED DOMAIN-CONTAINING PROTEIN"/>
    <property type="match status" value="1"/>
</dbReference>
<sequence>MDDLSSPGPSGNTENTDHNSLRQELASLRESVQLLIKEKAASKRERSKSPTNSPSVPKTKQTKHTHTQCLTLWTICAFLNEEEFVEEEEDCIKELEEFFGDSNKVGEKNTKLADIINSGVLGNSLDEAKLKSICEKYPTTGNCRHITVPKTNKEVWKNLSKHQRLRDSSFQKAQTIVSKSLNASLKLLDVVRKGKKEKTTIDHKFVEGTIGDILRLNTCLFKDLSEIRRCAIRPGLSAEYQALCGGDDNSSSNDLLFGSNLSQRLKDLRESA</sequence>
<comment type="caution">
    <text evidence="2">The sequence shown here is derived from an EMBL/GenBank/DDBJ whole genome shotgun (WGS) entry which is preliminary data.</text>
</comment>
<feature type="region of interest" description="Disordered" evidence="1">
    <location>
        <begin position="1"/>
        <end position="24"/>
    </location>
</feature>
<reference evidence="2 3" key="1">
    <citation type="journal article" date="2021" name="Elife">
        <title>Chloroplast acquisition without the gene transfer in kleptoplastic sea slugs, Plakobranchus ocellatus.</title>
        <authorList>
            <person name="Maeda T."/>
            <person name="Takahashi S."/>
            <person name="Yoshida T."/>
            <person name="Shimamura S."/>
            <person name="Takaki Y."/>
            <person name="Nagai Y."/>
            <person name="Toyoda A."/>
            <person name="Suzuki Y."/>
            <person name="Arimoto A."/>
            <person name="Ishii H."/>
            <person name="Satoh N."/>
            <person name="Nishiyama T."/>
            <person name="Hasebe M."/>
            <person name="Maruyama T."/>
            <person name="Minagawa J."/>
            <person name="Obokata J."/>
            <person name="Shigenobu S."/>
        </authorList>
    </citation>
    <scope>NUCLEOTIDE SEQUENCE [LARGE SCALE GENOMIC DNA]</scope>
</reference>
<keyword evidence="2" id="KW-0548">Nucleotidyltransferase</keyword>
<dbReference type="Proteomes" id="UP000762676">
    <property type="component" value="Unassembled WGS sequence"/>
</dbReference>
<feature type="compositionally biased region" description="Basic and acidic residues" evidence="1">
    <location>
        <begin position="39"/>
        <end position="48"/>
    </location>
</feature>
<organism evidence="2 3">
    <name type="scientific">Elysia marginata</name>
    <dbReference type="NCBI Taxonomy" id="1093978"/>
    <lineage>
        <taxon>Eukaryota</taxon>
        <taxon>Metazoa</taxon>
        <taxon>Spiralia</taxon>
        <taxon>Lophotrochozoa</taxon>
        <taxon>Mollusca</taxon>
        <taxon>Gastropoda</taxon>
        <taxon>Heterobranchia</taxon>
        <taxon>Euthyneura</taxon>
        <taxon>Panpulmonata</taxon>
        <taxon>Sacoglossa</taxon>
        <taxon>Placobranchoidea</taxon>
        <taxon>Plakobranchidae</taxon>
        <taxon>Elysia</taxon>
    </lineage>
</organism>
<accession>A0AAV4G3X7</accession>
<proteinExistence type="predicted"/>
<keyword evidence="2" id="KW-0695">RNA-directed DNA polymerase</keyword>
<evidence type="ECO:0000256" key="1">
    <source>
        <dbReference type="SAM" id="MobiDB-lite"/>
    </source>
</evidence>
<evidence type="ECO:0000313" key="3">
    <source>
        <dbReference type="Proteomes" id="UP000762676"/>
    </source>
</evidence>
<keyword evidence="3" id="KW-1185">Reference proteome</keyword>
<dbReference type="AlphaFoldDB" id="A0AAV4G3X7"/>
<evidence type="ECO:0000313" key="2">
    <source>
        <dbReference type="EMBL" id="GFR79931.1"/>
    </source>
</evidence>
<keyword evidence="2" id="KW-0808">Transferase</keyword>
<protein>
    <submittedName>
        <fullName evidence="2">Reverse transcriptase and recombinase</fullName>
    </submittedName>
</protein>
<gene>
    <name evidence="2" type="ORF">ElyMa_005887200</name>
</gene>
<dbReference type="EMBL" id="BMAT01011830">
    <property type="protein sequence ID" value="GFR79931.1"/>
    <property type="molecule type" value="Genomic_DNA"/>
</dbReference>
<feature type="region of interest" description="Disordered" evidence="1">
    <location>
        <begin position="39"/>
        <end position="63"/>
    </location>
</feature>
<dbReference type="GO" id="GO:0003964">
    <property type="term" value="F:RNA-directed DNA polymerase activity"/>
    <property type="evidence" value="ECO:0007669"/>
    <property type="project" value="UniProtKB-KW"/>
</dbReference>
<dbReference type="PANTHER" id="PTHR34239">
    <property type="entry name" value="APPLE DOMAIN-CONTAINING PROTEIN"/>
    <property type="match status" value="1"/>
</dbReference>
<name>A0AAV4G3X7_9GAST</name>